<comment type="pathway">
    <text evidence="1 4">Cofactor biosynthesis; adenosylcobalamin biosynthesis.</text>
</comment>
<dbReference type="PROSITE" id="PS51274">
    <property type="entry name" value="GATASE_COBBQ"/>
    <property type="match status" value="1"/>
</dbReference>
<evidence type="ECO:0000256" key="3">
    <source>
        <dbReference type="ARBA" id="ARBA00022962"/>
    </source>
</evidence>
<name>A0A6J4PLG8_9ACTN</name>
<dbReference type="InterPro" id="IPR029062">
    <property type="entry name" value="Class_I_gatase-like"/>
</dbReference>
<sequence>MRGALLVAGTHSDAGKSVVVAGLCRWLARKGVRVAPFKAQNMALNSFVTREGAEIGRAQAMQAAAARIEPEAAMNPILLKPSAERTTQVVVRGKPWATASARSYGGMKRELAPIVLDSLEDLRSRFDVVVCEGAGSPAEINLRKNDLANMGLARAASLPVLLVGDIDRGGLFASLYGTLALLSPEDQALLAGFLVNKFRGDPAVLEPGLRQMTGLTGRPFFGTLPFVRGLGIDGEDSLALDAPRPLKPPLGRDVLRVAVARLGRISNFTDFDALAHEPGVSVRFTESPGELLDADLAVLPGTKATVDDLRLLRSRGLDRAFAERARLGLPTLGICGGYQMLGGKIVDGVESNTPRVPGLGLLPVETTFEPGKVLARPEGSAPGFGDAPVSGYEIHHGRTRLLDGTPLFVTGTGTEGCRAGAILGTSWHGVLESDAFRRALLAWVAAERDLDWRPGEETFAAAREAQLERLGDLVEENVDGEALLRVVEDGAPSGLPILGRQASGFRHQGSGYGMGAAPAEQGSNGEIPRHDPVGPARPNFDANGPENLEPQNLKPVARSLMPSGKPKPDA</sequence>
<dbReference type="AlphaFoldDB" id="A0A6J4PLG8"/>
<dbReference type="InterPro" id="IPR004459">
    <property type="entry name" value="CobQ_synth"/>
</dbReference>
<reference evidence="8" key="1">
    <citation type="submission" date="2020-02" db="EMBL/GenBank/DDBJ databases">
        <authorList>
            <person name="Meier V. D."/>
        </authorList>
    </citation>
    <scope>NUCLEOTIDE SEQUENCE</scope>
    <source>
        <strain evidence="8">AVDCRST_MAG03</strain>
    </source>
</reference>
<comment type="function">
    <text evidence="4">Catalyzes amidations at positions B, D, E, and G on adenosylcobyrinic A,C-diamide. NH(2) groups are provided by glutamine, and one molecule of ATP is hydrogenolyzed for each amidation.</text>
</comment>
<evidence type="ECO:0000256" key="4">
    <source>
        <dbReference type="HAMAP-Rule" id="MF_00028"/>
    </source>
</evidence>
<dbReference type="SUPFAM" id="SSF52540">
    <property type="entry name" value="P-loop containing nucleoside triphosphate hydrolases"/>
    <property type="match status" value="1"/>
</dbReference>
<gene>
    <name evidence="4" type="primary">cobQ</name>
    <name evidence="8" type="ORF">AVDCRST_MAG03-2290</name>
</gene>
<comment type="similarity">
    <text evidence="4">Belongs to the CobB/CobQ family. CobQ subfamily.</text>
</comment>
<dbReference type="InterPro" id="IPR033949">
    <property type="entry name" value="CobQ_GATase1"/>
</dbReference>
<proteinExistence type="inferred from homology"/>
<dbReference type="UniPathway" id="UPA00148"/>
<dbReference type="Gene3D" id="3.40.50.880">
    <property type="match status" value="1"/>
</dbReference>
<dbReference type="CDD" id="cd05389">
    <property type="entry name" value="CobQ_N"/>
    <property type="match status" value="1"/>
</dbReference>
<protein>
    <recommendedName>
        <fullName evidence="4">Cobyric acid synthase</fullName>
    </recommendedName>
</protein>
<accession>A0A6J4PLG8</accession>
<dbReference type="GO" id="GO:0009236">
    <property type="term" value="P:cobalamin biosynthetic process"/>
    <property type="evidence" value="ECO:0007669"/>
    <property type="project" value="UniProtKB-UniRule"/>
</dbReference>
<keyword evidence="2 4" id="KW-0169">Cobalamin biosynthesis</keyword>
<evidence type="ECO:0000256" key="5">
    <source>
        <dbReference type="SAM" id="MobiDB-lite"/>
    </source>
</evidence>
<feature type="domain" description="CobB/CobQ-like glutamine amidotransferase" evidence="7">
    <location>
        <begin position="256"/>
        <end position="435"/>
    </location>
</feature>
<evidence type="ECO:0000256" key="2">
    <source>
        <dbReference type="ARBA" id="ARBA00022573"/>
    </source>
</evidence>
<evidence type="ECO:0000259" key="6">
    <source>
        <dbReference type="Pfam" id="PF01656"/>
    </source>
</evidence>
<organism evidence="8">
    <name type="scientific">uncultured Rubrobacteraceae bacterium</name>
    <dbReference type="NCBI Taxonomy" id="349277"/>
    <lineage>
        <taxon>Bacteria</taxon>
        <taxon>Bacillati</taxon>
        <taxon>Actinomycetota</taxon>
        <taxon>Rubrobacteria</taxon>
        <taxon>Rubrobacterales</taxon>
        <taxon>Rubrobacteraceae</taxon>
        <taxon>environmental samples</taxon>
    </lineage>
</organism>
<feature type="domain" description="CobQ/CobB/MinD/ParA nucleotide binding" evidence="6">
    <location>
        <begin position="6"/>
        <end position="227"/>
    </location>
</feature>
<dbReference type="PANTHER" id="PTHR21343:SF1">
    <property type="entry name" value="COBYRIC ACID SYNTHASE"/>
    <property type="match status" value="1"/>
</dbReference>
<dbReference type="CDD" id="cd01750">
    <property type="entry name" value="GATase1_CobQ"/>
    <property type="match status" value="1"/>
</dbReference>
<dbReference type="InterPro" id="IPR011698">
    <property type="entry name" value="GATase_3"/>
</dbReference>
<dbReference type="Pfam" id="PF07685">
    <property type="entry name" value="GATase_3"/>
    <property type="match status" value="1"/>
</dbReference>
<feature type="region of interest" description="Disordered" evidence="5">
    <location>
        <begin position="500"/>
        <end position="570"/>
    </location>
</feature>
<dbReference type="NCBIfam" id="TIGR00313">
    <property type="entry name" value="cobQ"/>
    <property type="match status" value="1"/>
</dbReference>
<dbReference type="NCBIfam" id="NF001989">
    <property type="entry name" value="PRK00784.1"/>
    <property type="match status" value="1"/>
</dbReference>
<dbReference type="InterPro" id="IPR047045">
    <property type="entry name" value="CobQ_N"/>
</dbReference>
<dbReference type="GO" id="GO:0016874">
    <property type="term" value="F:ligase activity"/>
    <property type="evidence" value="ECO:0007669"/>
    <property type="project" value="UniProtKB-KW"/>
</dbReference>
<feature type="active site" evidence="4">
    <location>
        <position position="428"/>
    </location>
</feature>
<dbReference type="InterPro" id="IPR027417">
    <property type="entry name" value="P-loop_NTPase"/>
</dbReference>
<feature type="active site" description="Nucleophile" evidence="4">
    <location>
        <position position="335"/>
    </location>
</feature>
<dbReference type="SUPFAM" id="SSF52317">
    <property type="entry name" value="Class I glutamine amidotransferase-like"/>
    <property type="match status" value="1"/>
</dbReference>
<dbReference type="GO" id="GO:0015420">
    <property type="term" value="F:ABC-type vitamin B12 transporter activity"/>
    <property type="evidence" value="ECO:0007669"/>
    <property type="project" value="UniProtKB-UniRule"/>
</dbReference>
<dbReference type="Gene3D" id="3.40.50.300">
    <property type="entry name" value="P-loop containing nucleotide triphosphate hydrolases"/>
    <property type="match status" value="1"/>
</dbReference>
<keyword evidence="8" id="KW-0436">Ligase</keyword>
<dbReference type="InterPro" id="IPR002586">
    <property type="entry name" value="CobQ/CobB/MinD/ParA_Nub-bd_dom"/>
</dbReference>
<dbReference type="PANTHER" id="PTHR21343">
    <property type="entry name" value="DETHIOBIOTIN SYNTHETASE"/>
    <property type="match status" value="1"/>
</dbReference>
<dbReference type="HAMAP" id="MF_00028">
    <property type="entry name" value="CobQ"/>
    <property type="match status" value="1"/>
</dbReference>
<dbReference type="EMBL" id="CADCUT010000144">
    <property type="protein sequence ID" value="CAA9417392.1"/>
    <property type="molecule type" value="Genomic_DNA"/>
</dbReference>
<evidence type="ECO:0000259" key="7">
    <source>
        <dbReference type="Pfam" id="PF07685"/>
    </source>
</evidence>
<evidence type="ECO:0000256" key="1">
    <source>
        <dbReference type="ARBA" id="ARBA00004953"/>
    </source>
</evidence>
<keyword evidence="3 4" id="KW-0315">Glutamine amidotransferase</keyword>
<dbReference type="Pfam" id="PF01656">
    <property type="entry name" value="CbiA"/>
    <property type="match status" value="1"/>
</dbReference>
<evidence type="ECO:0000313" key="8">
    <source>
        <dbReference type="EMBL" id="CAA9417392.1"/>
    </source>
</evidence>